<sequence length="193" mass="20883">MQPSTAVAILAFAAVAAATPLNSLFARETDPKLFTLSQERQRISLNCIPGVGCEPVEVTGGAYIHIPRYPLTPIPNPAFLLTVFPTPIATVSNYCNAGGCGAQRFADFEESWCEKDLPYCDDRTFRLVSAAEGDCKRAFDLTPEMQGQGYATVKEGDTVVGTCWVDFSEHYEGGSCAVNVVITSDSRVICRLD</sequence>
<feature type="signal peptide" evidence="1">
    <location>
        <begin position="1"/>
        <end position="18"/>
    </location>
</feature>
<dbReference type="EMBL" id="KV441552">
    <property type="protein sequence ID" value="OAG05919.1"/>
    <property type="molecule type" value="Genomic_DNA"/>
</dbReference>
<name>A0A177CGE6_9PLEO</name>
<protein>
    <submittedName>
        <fullName evidence="2">Uncharacterized protein</fullName>
    </submittedName>
</protein>
<accession>A0A177CGE6</accession>
<reference evidence="2 3" key="1">
    <citation type="submission" date="2016-05" db="EMBL/GenBank/DDBJ databases">
        <title>Comparative analysis of secretome profiles of manganese(II)-oxidizing ascomycete fungi.</title>
        <authorList>
            <consortium name="DOE Joint Genome Institute"/>
            <person name="Zeiner C.A."/>
            <person name="Purvine S.O."/>
            <person name="Zink E.M."/>
            <person name="Wu S."/>
            <person name="Pasa-Tolic L."/>
            <person name="Chaput D.L."/>
            <person name="Haridas S."/>
            <person name="Grigoriev I.V."/>
            <person name="Santelli C.M."/>
            <person name="Hansel C.M."/>
        </authorList>
    </citation>
    <scope>NUCLEOTIDE SEQUENCE [LARGE SCALE GENOMIC DNA]</scope>
    <source>
        <strain evidence="2 3">AP3s5-JAC2a</strain>
    </source>
</reference>
<organism evidence="2 3">
    <name type="scientific">Paraphaeosphaeria sporulosa</name>
    <dbReference type="NCBI Taxonomy" id="1460663"/>
    <lineage>
        <taxon>Eukaryota</taxon>
        <taxon>Fungi</taxon>
        <taxon>Dikarya</taxon>
        <taxon>Ascomycota</taxon>
        <taxon>Pezizomycotina</taxon>
        <taxon>Dothideomycetes</taxon>
        <taxon>Pleosporomycetidae</taxon>
        <taxon>Pleosporales</taxon>
        <taxon>Massarineae</taxon>
        <taxon>Didymosphaeriaceae</taxon>
        <taxon>Paraphaeosphaeria</taxon>
    </lineage>
</organism>
<dbReference type="OrthoDB" id="3656752at2759"/>
<keyword evidence="1" id="KW-0732">Signal</keyword>
<evidence type="ECO:0000256" key="1">
    <source>
        <dbReference type="SAM" id="SignalP"/>
    </source>
</evidence>
<evidence type="ECO:0000313" key="3">
    <source>
        <dbReference type="Proteomes" id="UP000077069"/>
    </source>
</evidence>
<proteinExistence type="predicted"/>
<feature type="chain" id="PRO_5008058144" evidence="1">
    <location>
        <begin position="19"/>
        <end position="193"/>
    </location>
</feature>
<evidence type="ECO:0000313" key="2">
    <source>
        <dbReference type="EMBL" id="OAG05919.1"/>
    </source>
</evidence>
<dbReference type="InParanoid" id="A0A177CGE6"/>
<dbReference type="GeneID" id="28765469"/>
<dbReference type="Proteomes" id="UP000077069">
    <property type="component" value="Unassembled WGS sequence"/>
</dbReference>
<dbReference type="AlphaFoldDB" id="A0A177CGE6"/>
<gene>
    <name evidence="2" type="ORF">CC84DRAFT_1205584</name>
</gene>
<keyword evidence="3" id="KW-1185">Reference proteome</keyword>
<dbReference type="RefSeq" id="XP_018036284.1">
    <property type="nucleotide sequence ID" value="XM_018181983.1"/>
</dbReference>